<organism evidence="2 3">
    <name type="scientific">Janthinobacterium lividum</name>
    <dbReference type="NCBI Taxonomy" id="29581"/>
    <lineage>
        <taxon>Bacteria</taxon>
        <taxon>Pseudomonadati</taxon>
        <taxon>Pseudomonadota</taxon>
        <taxon>Betaproteobacteria</taxon>
        <taxon>Burkholderiales</taxon>
        <taxon>Oxalobacteraceae</taxon>
        <taxon>Janthinobacterium</taxon>
    </lineage>
</organism>
<dbReference type="EMBL" id="FPKH01000001">
    <property type="protein sequence ID" value="SFX43496.1"/>
    <property type="molecule type" value="Genomic_DNA"/>
</dbReference>
<name>A0AB38C6V3_9BURK</name>
<sequence>MIWCRDLLLRAFMLGMLLFVVGESLSYWAPEIRELLVWRPS</sequence>
<comment type="caution">
    <text evidence="2">The sequence shown here is derived from an EMBL/GenBank/DDBJ whole genome shotgun (WGS) entry which is preliminary data.</text>
</comment>
<evidence type="ECO:0000313" key="2">
    <source>
        <dbReference type="EMBL" id="SFX43496.1"/>
    </source>
</evidence>
<protein>
    <submittedName>
        <fullName evidence="2">Uncharacterized protein</fullName>
    </submittedName>
</protein>
<feature type="transmembrane region" description="Helical" evidence="1">
    <location>
        <begin position="7"/>
        <end position="29"/>
    </location>
</feature>
<keyword evidence="1" id="KW-0812">Transmembrane</keyword>
<reference evidence="2 3" key="1">
    <citation type="submission" date="2016-11" db="EMBL/GenBank/DDBJ databases">
        <authorList>
            <person name="Varghese N."/>
            <person name="Submissions S."/>
        </authorList>
    </citation>
    <scope>NUCLEOTIDE SEQUENCE [LARGE SCALE GENOMIC DNA]</scope>
    <source>
        <strain evidence="2 3">NFR18</strain>
    </source>
</reference>
<proteinExistence type="predicted"/>
<evidence type="ECO:0000313" key="3">
    <source>
        <dbReference type="Proteomes" id="UP000182489"/>
    </source>
</evidence>
<dbReference type="AlphaFoldDB" id="A0AB38C6V3"/>
<keyword evidence="1" id="KW-0472">Membrane</keyword>
<evidence type="ECO:0000256" key="1">
    <source>
        <dbReference type="SAM" id="Phobius"/>
    </source>
</evidence>
<accession>A0AB38C6V3</accession>
<gene>
    <name evidence="2" type="ORF">SAMN03097694_2168</name>
</gene>
<dbReference type="RefSeq" id="WP_257620466.1">
    <property type="nucleotide sequence ID" value="NZ_FPKH01000001.1"/>
</dbReference>
<dbReference type="Proteomes" id="UP000182489">
    <property type="component" value="Unassembled WGS sequence"/>
</dbReference>
<keyword evidence="1" id="KW-1133">Transmembrane helix</keyword>